<gene>
    <name evidence="6" type="ORF">EJK17_10985</name>
</gene>
<dbReference type="Proteomes" id="UP000288291">
    <property type="component" value="Unassembled WGS sequence"/>
</dbReference>
<feature type="region of interest" description="Disordered" evidence="2">
    <location>
        <begin position="903"/>
        <end position="932"/>
    </location>
</feature>
<feature type="compositionally biased region" description="Polar residues" evidence="2">
    <location>
        <begin position="56"/>
        <end position="66"/>
    </location>
</feature>
<feature type="region of interest" description="Disordered" evidence="2">
    <location>
        <begin position="56"/>
        <end position="118"/>
    </location>
</feature>
<evidence type="ECO:0000259" key="4">
    <source>
        <dbReference type="Pfam" id="PF17965"/>
    </source>
</evidence>
<feature type="region of interest" description="Disordered" evidence="2">
    <location>
        <begin position="1132"/>
        <end position="1169"/>
    </location>
</feature>
<feature type="compositionally biased region" description="Polar residues" evidence="2">
    <location>
        <begin position="105"/>
        <end position="118"/>
    </location>
</feature>
<evidence type="ECO:0000313" key="7">
    <source>
        <dbReference type="Proteomes" id="UP000288291"/>
    </source>
</evidence>
<feature type="domain" description="YSIRK Gram-positive signal peptide" evidence="3">
    <location>
        <begin position="9"/>
        <end position="32"/>
    </location>
</feature>
<accession>A0A437SSB2</accession>
<dbReference type="Gene3D" id="3.10.20.470">
    <property type="match status" value="3"/>
</dbReference>
<evidence type="ECO:0000259" key="3">
    <source>
        <dbReference type="Pfam" id="PF04650"/>
    </source>
</evidence>
<feature type="compositionally biased region" description="Basic and acidic residues" evidence="2">
    <location>
        <begin position="93"/>
        <end position="104"/>
    </location>
</feature>
<feature type="domain" description="Mucin binding" evidence="4">
    <location>
        <begin position="819"/>
        <end position="899"/>
    </location>
</feature>
<evidence type="ECO:0000256" key="1">
    <source>
        <dbReference type="ARBA" id="ARBA00022729"/>
    </source>
</evidence>
<evidence type="ECO:0000259" key="5">
    <source>
        <dbReference type="Pfam" id="PF17966"/>
    </source>
</evidence>
<dbReference type="InterPro" id="IPR041558">
    <property type="entry name" value="MucBP_2"/>
</dbReference>
<dbReference type="NCBIfam" id="TIGR01168">
    <property type="entry name" value="YSIRK_signal"/>
    <property type="match status" value="1"/>
</dbReference>
<dbReference type="Pfam" id="PF17965">
    <property type="entry name" value="MucBP_2"/>
    <property type="match status" value="3"/>
</dbReference>
<evidence type="ECO:0000256" key="2">
    <source>
        <dbReference type="SAM" id="MobiDB-lite"/>
    </source>
</evidence>
<feature type="domain" description="Mucin binding" evidence="4">
    <location>
        <begin position="1061"/>
        <end position="1131"/>
    </location>
</feature>
<protein>
    <submittedName>
        <fullName evidence="6">YSIRK-type signal peptide-containing protein</fullName>
    </submittedName>
</protein>
<dbReference type="Pfam" id="PF04650">
    <property type="entry name" value="YSIRK_signal"/>
    <property type="match status" value="1"/>
</dbReference>
<dbReference type="InterPro" id="IPR041495">
    <property type="entry name" value="Mub_B2"/>
</dbReference>
<organism evidence="6 7">
    <name type="scientific">Lactobacillus xujianguonis</name>
    <dbReference type="NCBI Taxonomy" id="2495899"/>
    <lineage>
        <taxon>Bacteria</taxon>
        <taxon>Bacillati</taxon>
        <taxon>Bacillota</taxon>
        <taxon>Bacilli</taxon>
        <taxon>Lactobacillales</taxon>
        <taxon>Lactobacillaceae</taxon>
        <taxon>Lactobacillus</taxon>
    </lineage>
</organism>
<sequence length="1366" mass="149638">MLFRKNQQERQRFSIRKYTFGVVSVLLGTVVMETTGSPVFADSDVHTTVAVTGTIRDTTNVGSQEQASKEEVTSAKSTGDVEDASKTTNVGSKEVENKLADSKENNNSTDTSVMSKTEQVANKLKEISSVSAAKSTGGVKDVSETTNVDSKEVENKLADSDEAISKLSNKQLVALTNSNDRVAERSDATSTDRSVYVGKEVFPSEVEVRVTNSAGAAPPTIRAQVLNFDIRFYKGIHKGDYFYVESQDLPVELPPVFNYEINGESVPIITSERIDYTSDYYRAQDINDSSRFSLSTKNGFITKKYKYKLTFTDNVEGLENIRAKFTRTFSNQTLAVAQDMKVHQIVKINDQTVLNQEYILPAWNKTSAKTYYRSPNNDGSTSFLRMNATVWDMRELGSEEERNYSKDVKSEGILTFNGEVGGLPDGFVVKLRSKDSNPNPYIWDKVNMVGEKIPIYYVQYDKGGNSDDGTVYVTPDNMYMIVEGISSDRKEMTLRFVGDFSKPGWVVNGTMNPLLEPKEKSSKLSVKFTSAYSSAKTSNNGDPDITDEGYTQIDVSDAKGQSIVKKQKNIGGYYRYTQSEKFTAVPVSITNNDQVRKGTVIVNYVDTTGRFLKNKDEMIVAENADVGTSYNATLDRFRPQTLVNESNGESKTYRLASVGAYPIGSVGLAGNLIEDADSNDIVSSNDIEGISPSGTVMQGKRYITYVYQELKGNVNVTYKDTDGNIIKFVHNDQYIKAEGQAVAKEQPVGSSYDATSSTYKPDTITDVNGKIYQIVKEGTYQVGHVDNSGHLVSTAPMVGKVLESPQTVTYIYKYVPDEQKASVVYQDVNDPTHPVNLGQSDQLIGQAGDNINYSTADKIAEYERQGYVLVSNGFDANGTKPSFDNVKGNTQNFYVTFKHGTVPVTPDNPGTPDQPINPDNPDGPKYPSGTDQISLTKDVTRTVTYEGAGDKTPSSETDTLHFQGTGYLDKVTGKWTDVNGTELQDQTKGITWTITDGTKDEGSFNLVPTKHIDGYTSKVVTDGADDGNGNVKSYTGITHTSDNINVVVQYNPIVAEQGNLIVKFHDDTDNKDLTGIGTDTGTQDVGTQVTYNPSTDLTNLENKGYVYVSTDGNIPPSIVKGTTTITIHVKHGTVPVTPDNPGTPDQPINPNDPDPNGPKYPSGTEEASIDKTITRTVHYEGADQYTPNDVQQPVHFTAKGVLDKVTGEWITPLTWSEDQTFNGVTTPKIPGYHVVSVDKDTTDNQNVDSAKISHTGADYTVTVKYAKDIPDEQKASVVYQDVNDPTHPVNLGQSDQLIGQAGDNINYSTADKIAEYERQGYVLVSNGFDANGTKPSFDNVKGNTQNFYVTFKHGTVPVTPDNPGTP</sequence>
<dbReference type="Pfam" id="PF17966">
    <property type="entry name" value="Muc_B2"/>
    <property type="match status" value="2"/>
</dbReference>
<dbReference type="Gene3D" id="3.10.20.320">
    <property type="entry name" value="Putative peptidoglycan bound protein (lpxtg motif)"/>
    <property type="match status" value="1"/>
</dbReference>
<dbReference type="Gene3D" id="2.60.40.4300">
    <property type="match status" value="2"/>
</dbReference>
<reference evidence="6 7" key="1">
    <citation type="submission" date="2018-12" db="EMBL/GenBank/DDBJ databases">
        <authorList>
            <person name="Meng J."/>
        </authorList>
    </citation>
    <scope>NUCLEOTIDE SEQUENCE [LARGE SCALE GENOMIC DNA]</scope>
    <source>
        <strain evidence="6 7">HT111-2</strain>
    </source>
</reference>
<keyword evidence="1" id="KW-0732">Signal</keyword>
<feature type="domain" description="Mub B2-like" evidence="5">
    <location>
        <begin position="1165"/>
        <end position="1268"/>
    </location>
</feature>
<proteinExistence type="predicted"/>
<comment type="caution">
    <text evidence="6">The sequence shown here is derived from an EMBL/GenBank/DDBJ whole genome shotgun (WGS) entry which is preliminary data.</text>
</comment>
<dbReference type="InterPro" id="IPR005877">
    <property type="entry name" value="YSIRK_signal_dom"/>
</dbReference>
<evidence type="ECO:0000313" key="6">
    <source>
        <dbReference type="EMBL" id="RVU69831.1"/>
    </source>
</evidence>
<feature type="non-terminal residue" evidence="6">
    <location>
        <position position="1366"/>
    </location>
</feature>
<feature type="region of interest" description="Disordered" evidence="2">
    <location>
        <begin position="131"/>
        <end position="154"/>
    </location>
</feature>
<feature type="domain" description="Mucin binding" evidence="4">
    <location>
        <begin position="1273"/>
        <end position="1353"/>
    </location>
</feature>
<name>A0A437SSB2_9LACO</name>
<keyword evidence="7" id="KW-1185">Reference proteome</keyword>
<feature type="domain" description="Mub B2-like" evidence="5">
    <location>
        <begin position="931"/>
        <end position="1052"/>
    </location>
</feature>
<dbReference type="EMBL" id="RXIA01000056">
    <property type="protein sequence ID" value="RVU69831.1"/>
    <property type="molecule type" value="Genomic_DNA"/>
</dbReference>